<gene>
    <name evidence="3" type="ORF">AB5J55_04105</name>
</gene>
<sequence length="414" mass="45585">MGSLFAELARQASTNARREVETYAREIPEFGFLDKNRRARAETLEHSMWFRRRTVELSPVNGELGVDDLGYIASMGELRAGAGMSLDARQRVLRVHTALMLREINEATDAQRGGGVDELMRMMTWFAPQGERGIAAYRQGFVRVLRRRIPYTEQVALLARSLLNGDQISAELAAAVDMELPDRCAVTVFRLPDRPTIDRFLENEIGALVKSHRAPVMWGPEGGDGSGELIALVPLFVGAAAAENAPPYVVPDLLPDLTPDHLPDLVGDFARALGCPCAVGTATAPLPELAEALVRARRISRTAPLRRASAGLRPHTLADVFVELAVADVPFVDDWLRTVARSLEAGPDLLTTLDAYYRHDMHRGATATALNVHTRTLDYRLRRVRELTGIDPGSTRGVRTLTAVVTRRLSGAWR</sequence>
<evidence type="ECO:0000313" key="3">
    <source>
        <dbReference type="EMBL" id="XDQ08884.1"/>
    </source>
</evidence>
<dbReference type="InterPro" id="IPR051448">
    <property type="entry name" value="CdaR-like_regulators"/>
</dbReference>
<dbReference type="InterPro" id="IPR042070">
    <property type="entry name" value="PucR_C-HTH_sf"/>
</dbReference>
<dbReference type="Pfam" id="PF14361">
    <property type="entry name" value="RsbRD_N"/>
    <property type="match status" value="1"/>
</dbReference>
<protein>
    <submittedName>
        <fullName evidence="3">PucR family transcriptional regulator</fullName>
    </submittedName>
</protein>
<dbReference type="InterPro" id="IPR025736">
    <property type="entry name" value="PucR_C-HTH_dom"/>
</dbReference>
<evidence type="ECO:0000259" key="1">
    <source>
        <dbReference type="Pfam" id="PF13556"/>
    </source>
</evidence>
<name>A0AB39MUZ8_9ACTN</name>
<evidence type="ECO:0000259" key="2">
    <source>
        <dbReference type="Pfam" id="PF14361"/>
    </source>
</evidence>
<dbReference type="Gene3D" id="1.10.10.2840">
    <property type="entry name" value="PucR C-terminal helix-turn-helix domain"/>
    <property type="match status" value="1"/>
</dbReference>
<organism evidence="3">
    <name type="scientific">Streptomyces sp. R11</name>
    <dbReference type="NCBI Taxonomy" id="3238625"/>
    <lineage>
        <taxon>Bacteria</taxon>
        <taxon>Bacillati</taxon>
        <taxon>Actinomycetota</taxon>
        <taxon>Actinomycetes</taxon>
        <taxon>Kitasatosporales</taxon>
        <taxon>Streptomycetaceae</taxon>
        <taxon>Streptomyces</taxon>
    </lineage>
</organism>
<dbReference type="Pfam" id="PF13556">
    <property type="entry name" value="HTH_30"/>
    <property type="match status" value="1"/>
</dbReference>
<feature type="domain" description="RsbT co-antagonist protein RsbRD N-terminal" evidence="2">
    <location>
        <begin position="16"/>
        <end position="148"/>
    </location>
</feature>
<proteinExistence type="predicted"/>
<reference evidence="3" key="1">
    <citation type="submission" date="2024-07" db="EMBL/GenBank/DDBJ databases">
        <authorList>
            <person name="Yu S.T."/>
        </authorList>
    </citation>
    <scope>NUCLEOTIDE SEQUENCE</scope>
    <source>
        <strain evidence="3">R11</strain>
    </source>
</reference>
<accession>A0AB39MUZ8</accession>
<dbReference type="AlphaFoldDB" id="A0AB39MUZ8"/>
<dbReference type="EMBL" id="CP163432">
    <property type="protein sequence ID" value="XDQ08884.1"/>
    <property type="molecule type" value="Genomic_DNA"/>
</dbReference>
<feature type="domain" description="PucR C-terminal helix-turn-helix" evidence="1">
    <location>
        <begin position="349"/>
        <end position="398"/>
    </location>
</feature>
<dbReference type="InterPro" id="IPR025751">
    <property type="entry name" value="RsbRD_N_dom"/>
</dbReference>
<dbReference type="PANTHER" id="PTHR33744">
    <property type="entry name" value="CARBOHYDRATE DIACID REGULATOR"/>
    <property type="match status" value="1"/>
</dbReference>
<dbReference type="PANTHER" id="PTHR33744:SF7">
    <property type="entry name" value="PUCR FAMILY TRANSCRIPTIONAL REGULATOR"/>
    <property type="match status" value="1"/>
</dbReference>
<dbReference type="RefSeq" id="WP_369269332.1">
    <property type="nucleotide sequence ID" value="NZ_CP163432.1"/>
</dbReference>